<evidence type="ECO:0000256" key="1">
    <source>
        <dbReference type="SAM" id="MobiDB-lite"/>
    </source>
</evidence>
<evidence type="ECO:0000313" key="3">
    <source>
        <dbReference type="WBParaSite" id="jg23456"/>
    </source>
</evidence>
<sequence length="195" mass="21130">MGVTVSRGQRNFLSSLSHLHHQKAAAVASGDCSPTPGTPPPSLSNRFQRLVPSLGKSGDSSRMLSSLGNMESESEQQSSSAIEIMDPSSPLFTLPATRACSISCLFLPDPLFLPSDVRSGASRLPRHIFLSINPLRNTEISQLVENKRGSSVPPASILHNHQALLAIVVVIIKRNCKTSNKIYNFIGWCWPKKAT</sequence>
<proteinExistence type="predicted"/>
<keyword evidence="2" id="KW-1185">Reference proteome</keyword>
<dbReference type="Proteomes" id="UP000887574">
    <property type="component" value="Unplaced"/>
</dbReference>
<reference evidence="3" key="1">
    <citation type="submission" date="2022-11" db="UniProtKB">
        <authorList>
            <consortium name="WormBaseParasite"/>
        </authorList>
    </citation>
    <scope>IDENTIFICATION</scope>
</reference>
<evidence type="ECO:0000313" key="2">
    <source>
        <dbReference type="Proteomes" id="UP000887574"/>
    </source>
</evidence>
<accession>A0A915DTW4</accession>
<dbReference type="WBParaSite" id="jg23456">
    <property type="protein sequence ID" value="jg23456"/>
    <property type="gene ID" value="jg23456"/>
</dbReference>
<feature type="compositionally biased region" description="Polar residues" evidence="1">
    <location>
        <begin position="58"/>
        <end position="69"/>
    </location>
</feature>
<name>A0A915DTW4_9BILA</name>
<organism evidence="2 3">
    <name type="scientific">Ditylenchus dipsaci</name>
    <dbReference type="NCBI Taxonomy" id="166011"/>
    <lineage>
        <taxon>Eukaryota</taxon>
        <taxon>Metazoa</taxon>
        <taxon>Ecdysozoa</taxon>
        <taxon>Nematoda</taxon>
        <taxon>Chromadorea</taxon>
        <taxon>Rhabditida</taxon>
        <taxon>Tylenchina</taxon>
        <taxon>Tylenchomorpha</taxon>
        <taxon>Sphaerularioidea</taxon>
        <taxon>Anguinidae</taxon>
        <taxon>Anguininae</taxon>
        <taxon>Ditylenchus</taxon>
    </lineage>
</organism>
<dbReference type="AlphaFoldDB" id="A0A915DTW4"/>
<protein>
    <submittedName>
        <fullName evidence="3">Uncharacterized protein</fullName>
    </submittedName>
</protein>
<feature type="region of interest" description="Disordered" evidence="1">
    <location>
        <begin position="27"/>
        <end position="81"/>
    </location>
</feature>